<evidence type="ECO:0000313" key="1">
    <source>
        <dbReference type="EMBL" id="TKD51545.1"/>
    </source>
</evidence>
<evidence type="ECO:0000313" key="2">
    <source>
        <dbReference type="Proteomes" id="UP000309138"/>
    </source>
</evidence>
<reference evidence="1 2" key="1">
    <citation type="submission" date="2019-04" db="EMBL/GenBank/DDBJ databases">
        <authorList>
            <person name="Yang Y."/>
            <person name="Wei D."/>
        </authorList>
    </citation>
    <scope>NUCLEOTIDE SEQUENCE [LARGE SCALE GENOMIC DNA]</scope>
    <source>
        <strain evidence="1 2">L-1-4w-11</strain>
    </source>
</reference>
<keyword evidence="2" id="KW-1185">Reference proteome</keyword>
<dbReference type="OrthoDB" id="7206991at2"/>
<comment type="caution">
    <text evidence="1">The sequence shown here is derived from an EMBL/GenBank/DDBJ whole genome shotgun (WGS) entry which is preliminary data.</text>
</comment>
<accession>A0A4U1L5P1</accession>
<dbReference type="AlphaFoldDB" id="A0A4U1L5P1"/>
<dbReference type="Proteomes" id="UP000309138">
    <property type="component" value="Unassembled WGS sequence"/>
</dbReference>
<dbReference type="EMBL" id="SWKR01000002">
    <property type="protein sequence ID" value="TKD51545.1"/>
    <property type="molecule type" value="Genomic_DNA"/>
</dbReference>
<dbReference type="RefSeq" id="WP_136943481.1">
    <property type="nucleotide sequence ID" value="NZ_SWKR01000002.1"/>
</dbReference>
<gene>
    <name evidence="1" type="ORF">FBR43_12860</name>
</gene>
<dbReference type="Pfam" id="PF11994">
    <property type="entry name" value="DUF3489"/>
    <property type="match status" value="1"/>
</dbReference>
<name>A0A4U1L5P1_9SPHN</name>
<dbReference type="InterPro" id="IPR021880">
    <property type="entry name" value="DUF3489"/>
</dbReference>
<organism evidence="1 2">
    <name type="scientific">Sphingomonas baiyangensis</name>
    <dbReference type="NCBI Taxonomy" id="2572576"/>
    <lineage>
        <taxon>Bacteria</taxon>
        <taxon>Pseudomonadati</taxon>
        <taxon>Pseudomonadota</taxon>
        <taxon>Alphaproteobacteria</taxon>
        <taxon>Sphingomonadales</taxon>
        <taxon>Sphingomonadaceae</taxon>
        <taxon>Sphingomonas</taxon>
    </lineage>
</organism>
<protein>
    <submittedName>
        <fullName evidence="1">DUF3489 domain-containing protein</fullName>
    </submittedName>
</protein>
<sequence>MMKLNDAQRVLLSAAAQRDSGSLYPLPEVLAAGRADKAIAGLVARGLADERETGDLANVYRSDGDLRFGMFVTAAGLAAIDAGPKHVDSVDSVPAPLAAPDVKRLSKSAAVISLLRRDTGATLGELIEATGWLPHTTRAALTGLRKKGHAIERSKRGDATCYRIEAAS</sequence>
<proteinExistence type="predicted"/>